<dbReference type="Pfam" id="PF10604">
    <property type="entry name" value="Polyketide_cyc2"/>
    <property type="match status" value="1"/>
</dbReference>
<proteinExistence type="predicted"/>
<organism evidence="1 2">
    <name type="scientific">Nocardioides taihuensis</name>
    <dbReference type="NCBI Taxonomy" id="1835606"/>
    <lineage>
        <taxon>Bacteria</taxon>
        <taxon>Bacillati</taxon>
        <taxon>Actinomycetota</taxon>
        <taxon>Actinomycetes</taxon>
        <taxon>Propionibacteriales</taxon>
        <taxon>Nocardioidaceae</taxon>
        <taxon>Nocardioides</taxon>
    </lineage>
</organism>
<dbReference type="Gene3D" id="3.30.530.20">
    <property type="match status" value="1"/>
</dbReference>
<dbReference type="Proteomes" id="UP001596087">
    <property type="component" value="Unassembled WGS sequence"/>
</dbReference>
<sequence length="154" mass="17350">MARFTATTSRQAVVPAERVEVWRVLTDPHLLPKLTPYLDRILVDGDRWRWEMSRLPVLSVSVAPSFTERMDFDPQERIDFTHEPPPGTTEKAAAEGTYTLEEVSPRETELSIDLTLTVDLPLPGVAAPAVGRVMQGVLDRMGEKFAENLLDHLR</sequence>
<keyword evidence="2" id="KW-1185">Reference proteome</keyword>
<dbReference type="SUPFAM" id="SSF55961">
    <property type="entry name" value="Bet v1-like"/>
    <property type="match status" value="1"/>
</dbReference>
<name>A0ABW0BIQ1_9ACTN</name>
<dbReference type="InterPro" id="IPR023393">
    <property type="entry name" value="START-like_dom_sf"/>
</dbReference>
<protein>
    <submittedName>
        <fullName evidence="1">SRPBCC family protein</fullName>
    </submittedName>
</protein>
<evidence type="ECO:0000313" key="2">
    <source>
        <dbReference type="Proteomes" id="UP001596087"/>
    </source>
</evidence>
<gene>
    <name evidence="1" type="ORF">ACFPGP_11005</name>
</gene>
<dbReference type="RefSeq" id="WP_378590010.1">
    <property type="nucleotide sequence ID" value="NZ_JBHSKD010000009.1"/>
</dbReference>
<dbReference type="InterPro" id="IPR019587">
    <property type="entry name" value="Polyketide_cyclase/dehydratase"/>
</dbReference>
<accession>A0ABW0BIQ1</accession>
<dbReference type="EMBL" id="JBHSKD010000009">
    <property type="protein sequence ID" value="MFC5177204.1"/>
    <property type="molecule type" value="Genomic_DNA"/>
</dbReference>
<comment type="caution">
    <text evidence="1">The sequence shown here is derived from an EMBL/GenBank/DDBJ whole genome shotgun (WGS) entry which is preliminary data.</text>
</comment>
<evidence type="ECO:0000313" key="1">
    <source>
        <dbReference type="EMBL" id="MFC5177204.1"/>
    </source>
</evidence>
<reference evidence="2" key="1">
    <citation type="journal article" date="2019" name="Int. J. Syst. Evol. Microbiol.">
        <title>The Global Catalogue of Microorganisms (GCM) 10K type strain sequencing project: providing services to taxonomists for standard genome sequencing and annotation.</title>
        <authorList>
            <consortium name="The Broad Institute Genomics Platform"/>
            <consortium name="The Broad Institute Genome Sequencing Center for Infectious Disease"/>
            <person name="Wu L."/>
            <person name="Ma J."/>
        </authorList>
    </citation>
    <scope>NUCLEOTIDE SEQUENCE [LARGE SCALE GENOMIC DNA]</scope>
    <source>
        <strain evidence="2">DFY41</strain>
    </source>
</reference>